<dbReference type="InterPro" id="IPR013780">
    <property type="entry name" value="Glyco_hydro_b"/>
</dbReference>
<dbReference type="OMA" id="HATRFAN"/>
<dbReference type="Pfam" id="PF00128">
    <property type="entry name" value="Alpha-amylase"/>
    <property type="match status" value="1"/>
</dbReference>
<dbReference type="STRING" id="5539.A0A3E2HJ90"/>
<organism evidence="4 5">
    <name type="scientific">Scytalidium lignicola</name>
    <name type="common">Hyphomycete</name>
    <dbReference type="NCBI Taxonomy" id="5539"/>
    <lineage>
        <taxon>Eukaryota</taxon>
        <taxon>Fungi</taxon>
        <taxon>Dikarya</taxon>
        <taxon>Ascomycota</taxon>
        <taxon>Pezizomycotina</taxon>
        <taxon>Leotiomycetes</taxon>
        <taxon>Leotiomycetes incertae sedis</taxon>
        <taxon>Scytalidium</taxon>
    </lineage>
</organism>
<dbReference type="SMART" id="SM00642">
    <property type="entry name" value="Aamy"/>
    <property type="match status" value="1"/>
</dbReference>
<dbReference type="GO" id="GO:0004574">
    <property type="term" value="F:oligo-1,6-glucosidase activity"/>
    <property type="evidence" value="ECO:0007669"/>
    <property type="project" value="TreeGrafter"/>
</dbReference>
<dbReference type="InterPro" id="IPR006047">
    <property type="entry name" value="GH13_cat_dom"/>
</dbReference>
<dbReference type="FunFam" id="3.90.400.10:FF:000003">
    <property type="entry name" value="Probable alpha-glucosidase (Maltase)"/>
    <property type="match status" value="1"/>
</dbReference>
<dbReference type="Gene3D" id="3.90.400.10">
    <property type="entry name" value="Oligo-1,6-glucosidase, Domain 2"/>
    <property type="match status" value="1"/>
</dbReference>
<feature type="non-terminal residue" evidence="4">
    <location>
        <position position="567"/>
    </location>
</feature>
<dbReference type="PANTHER" id="PTHR10357">
    <property type="entry name" value="ALPHA-AMYLASE FAMILY MEMBER"/>
    <property type="match status" value="1"/>
</dbReference>
<feature type="non-terminal residue" evidence="4">
    <location>
        <position position="1"/>
    </location>
</feature>
<protein>
    <recommendedName>
        <fullName evidence="3">Glycosyl hydrolase family 13 catalytic domain-containing protein</fullName>
    </recommendedName>
</protein>
<dbReference type="AlphaFoldDB" id="A0A3E2HJ90"/>
<evidence type="ECO:0000259" key="3">
    <source>
        <dbReference type="SMART" id="SM00642"/>
    </source>
</evidence>
<feature type="domain" description="Glycosyl hydrolase family 13 catalytic" evidence="3">
    <location>
        <begin position="13"/>
        <end position="424"/>
    </location>
</feature>
<accession>A0A3E2HJ90</accession>
<dbReference type="GO" id="GO:0000025">
    <property type="term" value="P:maltose catabolic process"/>
    <property type="evidence" value="ECO:0007669"/>
    <property type="project" value="TreeGrafter"/>
</dbReference>
<dbReference type="SUPFAM" id="SSF51011">
    <property type="entry name" value="Glycosyl hydrolase domain"/>
    <property type="match status" value="1"/>
</dbReference>
<sequence length="567" mass="66075">MNRPWWKDAVVYQVWPASFKDSTESGQGDIRGIIESLDYIQSVGADTLWLSPIYDSPQVDFGYDIRDYENIYPPFGTVKNVDDLINNCHERGMKFLMDLVVNHTSDQHKWFQESRSSKTNPKRDWYIWRPARYDREGRRCPPNNWRSNFSGSTWTWDETTQEYYLHLFASSQPDLNWDCRALREAVYNSAMRFWLNKGIDGFRIDTMTIFSKNTEFPDAPVSDPTSQYQTGRVHYAHQPKVFEILREMNALLSEYGDKMTVGEFGVLSDTDLALEYVSASKHCVGMGFQFETVCLGYSLNHWDVRPFTLGEFKETFGKWQQFIDNNDGWTSVFLENHDIARSVSRFGCDSPEFRSVSAKMLAMLQTTSTGTLFLYQGQEIGMTNLPASWSIEEYKDISSQNYWKSVKKSTNEKSILNLAIDNIRMVARDHARTPMQWHDGLHGGFTTSKKGPWMRINDNYRDINVKQQSEDPYSVLSFWKQMLALRKQYSDIFVYGTWEYTDQANESTMTYVKSFRDQKALVMLNFTKYPEPFIIPEEFSSAALKIVNVQEWKQGTLGPFEGRVYIK</sequence>
<dbReference type="Proteomes" id="UP000258309">
    <property type="component" value="Unassembled WGS sequence"/>
</dbReference>
<dbReference type="GO" id="GO:0005987">
    <property type="term" value="P:sucrose catabolic process"/>
    <property type="evidence" value="ECO:0007669"/>
    <property type="project" value="TreeGrafter"/>
</dbReference>
<reference evidence="4 5" key="1">
    <citation type="submission" date="2018-05" db="EMBL/GenBank/DDBJ databases">
        <title>Draft genome sequence of Scytalidium lignicola DSM 105466, a ubiquitous saprotrophic fungus.</title>
        <authorList>
            <person name="Buettner E."/>
            <person name="Gebauer A.M."/>
            <person name="Hofrichter M."/>
            <person name="Liers C."/>
            <person name="Kellner H."/>
        </authorList>
    </citation>
    <scope>NUCLEOTIDE SEQUENCE [LARGE SCALE GENOMIC DNA]</scope>
    <source>
        <strain evidence="4 5">DSM 105466</strain>
    </source>
</reference>
<keyword evidence="5" id="KW-1185">Reference proteome</keyword>
<evidence type="ECO:0000256" key="2">
    <source>
        <dbReference type="ARBA" id="ARBA00026248"/>
    </source>
</evidence>
<proteinExistence type="inferred from homology"/>
<keyword evidence="2" id="KW-0462">Maltose metabolism</keyword>
<evidence type="ECO:0000256" key="1">
    <source>
        <dbReference type="ARBA" id="ARBA00008061"/>
    </source>
</evidence>
<dbReference type="FunFam" id="3.20.20.80:FF:000087">
    <property type="entry name" value="Oligo-1,6-glucosidase IMA1"/>
    <property type="match status" value="1"/>
</dbReference>
<dbReference type="InterPro" id="IPR017853">
    <property type="entry name" value="GH"/>
</dbReference>
<evidence type="ECO:0000313" key="5">
    <source>
        <dbReference type="Proteomes" id="UP000258309"/>
    </source>
</evidence>
<dbReference type="CDD" id="cd11333">
    <property type="entry name" value="AmyAc_SI_OligoGlu_DGase"/>
    <property type="match status" value="1"/>
</dbReference>
<name>A0A3E2HJ90_SCYLI</name>
<dbReference type="GO" id="GO:0004575">
    <property type="term" value="F:sucrose alpha-glucosidase activity"/>
    <property type="evidence" value="ECO:0007669"/>
    <property type="project" value="TreeGrafter"/>
</dbReference>
<evidence type="ECO:0000313" key="4">
    <source>
        <dbReference type="EMBL" id="RFU33121.1"/>
    </source>
</evidence>
<dbReference type="Gene3D" id="2.60.40.1180">
    <property type="entry name" value="Golgi alpha-mannosidase II"/>
    <property type="match status" value="1"/>
</dbReference>
<dbReference type="GO" id="GO:0004556">
    <property type="term" value="F:alpha-amylase activity"/>
    <property type="evidence" value="ECO:0007669"/>
    <property type="project" value="TreeGrafter"/>
</dbReference>
<dbReference type="OrthoDB" id="1740265at2759"/>
<comment type="similarity">
    <text evidence="1">Belongs to the glycosyl hydrolase 13 family.</text>
</comment>
<dbReference type="GO" id="GO:0033934">
    <property type="term" value="F:glucan 1,4-alpha-maltotriohydrolase activity"/>
    <property type="evidence" value="ECO:0007669"/>
    <property type="project" value="TreeGrafter"/>
</dbReference>
<gene>
    <name evidence="4" type="ORF">B7463_g3211</name>
</gene>
<dbReference type="PANTHER" id="PTHR10357:SF179">
    <property type="entry name" value="NEUTRAL AND BASIC AMINO ACID TRANSPORT PROTEIN RBAT"/>
    <property type="match status" value="1"/>
</dbReference>
<dbReference type="SUPFAM" id="SSF51445">
    <property type="entry name" value="(Trans)glycosidases"/>
    <property type="match status" value="1"/>
</dbReference>
<dbReference type="InterPro" id="IPR045857">
    <property type="entry name" value="O16G_dom_2"/>
</dbReference>
<dbReference type="Gene3D" id="3.20.20.80">
    <property type="entry name" value="Glycosidases"/>
    <property type="match status" value="1"/>
</dbReference>
<dbReference type="EMBL" id="NCSJ02000041">
    <property type="protein sequence ID" value="RFU33121.1"/>
    <property type="molecule type" value="Genomic_DNA"/>
</dbReference>
<comment type="caution">
    <text evidence="4">The sequence shown here is derived from an EMBL/GenBank/DDBJ whole genome shotgun (WGS) entry which is preliminary data.</text>
</comment>